<dbReference type="PROSITE" id="PS50293">
    <property type="entry name" value="TPR_REGION"/>
    <property type="match status" value="1"/>
</dbReference>
<keyword evidence="4 9" id="KW-0802">TPR repeat</keyword>
<dbReference type="Gene3D" id="1.10.287.110">
    <property type="entry name" value="DnaJ domain"/>
    <property type="match status" value="1"/>
</dbReference>
<feature type="repeat" description="TPR" evidence="9">
    <location>
        <begin position="9"/>
        <end position="42"/>
    </location>
</feature>
<dbReference type="InterPro" id="IPR042858">
    <property type="entry name" value="DNAJC8"/>
</dbReference>
<dbReference type="PROSITE" id="PS50005">
    <property type="entry name" value="TPR"/>
    <property type="match status" value="1"/>
</dbReference>
<evidence type="ECO:0000256" key="5">
    <source>
        <dbReference type="ARBA" id="ARBA00056105"/>
    </source>
</evidence>
<protein>
    <recommendedName>
        <fullName evidence="7">Hsp70-Hsp90 organising protein</fullName>
    </recommendedName>
    <alternativeName>
        <fullName evidence="8">Stress-inducible protein 1</fullName>
    </alternativeName>
</protein>
<keyword evidence="2" id="KW-0963">Cytoplasm</keyword>
<dbReference type="SUPFAM" id="SSF46565">
    <property type="entry name" value="Chaperone J-domain"/>
    <property type="match status" value="1"/>
</dbReference>
<feature type="coiled-coil region" evidence="10">
    <location>
        <begin position="331"/>
        <end position="359"/>
    </location>
</feature>
<accession>A0A0N7L3J5</accession>
<dbReference type="Proteomes" id="UP000054928">
    <property type="component" value="Unassembled WGS sequence"/>
</dbReference>
<comment type="subcellular location">
    <subcellularLocation>
        <location evidence="1">Cytoplasm</location>
    </subcellularLocation>
</comment>
<dbReference type="InterPro" id="IPR019734">
    <property type="entry name" value="TPR_rpt"/>
</dbReference>
<proteinExistence type="predicted"/>
<evidence type="ECO:0000256" key="1">
    <source>
        <dbReference type="ARBA" id="ARBA00004496"/>
    </source>
</evidence>
<evidence type="ECO:0000256" key="4">
    <source>
        <dbReference type="ARBA" id="ARBA00022803"/>
    </source>
</evidence>
<evidence type="ECO:0000313" key="12">
    <source>
        <dbReference type="EMBL" id="CEG36051.1"/>
    </source>
</evidence>
<evidence type="ECO:0000256" key="10">
    <source>
        <dbReference type="SAM" id="Coils"/>
    </source>
</evidence>
<feature type="domain" description="J" evidence="11">
    <location>
        <begin position="223"/>
        <end position="279"/>
    </location>
</feature>
<keyword evidence="13" id="KW-1185">Reference proteome</keyword>
<dbReference type="RefSeq" id="XP_024572420.1">
    <property type="nucleotide sequence ID" value="XM_024730991.1"/>
</dbReference>
<dbReference type="STRING" id="4781.A0A0N7L3J5"/>
<dbReference type="InterPro" id="IPR011990">
    <property type="entry name" value="TPR-like_helical_dom_sf"/>
</dbReference>
<dbReference type="SUPFAM" id="SSF48452">
    <property type="entry name" value="TPR-like"/>
    <property type="match status" value="1"/>
</dbReference>
<dbReference type="AlphaFoldDB" id="A0A0N7L3J5"/>
<dbReference type="PANTHER" id="PTHR15606:SF4">
    <property type="entry name" value="DNAJ HOMOLOG SUBFAMILY C MEMBER 8"/>
    <property type="match status" value="1"/>
</dbReference>
<dbReference type="EMBL" id="CCYD01000109">
    <property type="protein sequence ID" value="CEG36051.1"/>
    <property type="molecule type" value="Genomic_DNA"/>
</dbReference>
<dbReference type="OrthoDB" id="2423701at2759"/>
<sequence length="501" mass="58736">MSEEWVVQAESFKTEGNKLLALKKYADAVEMYTRAIELDPDNAVYYSNRSAAYLAMGDARGKALKDAERCIDLKPDWWKGYSRKGAAEHALQRFDAARATYYAGLKLEPENESLLQAAEEVYAAGQEHSRILKERLKEEERFCEEVEKKRQQNQAEEQVKEQQETNDEDALLAEFMSEVQELEENVNCVKKEVEKEKQIVDFGTSDVQVERLLQPHYKWINLNPYRVLMLDTDATEEDMKQHYRKLSTLVHPDKCRNPKARDAFEEVAKAYDIITQEDRRKMCIRTIETATRNVEKERRQKVKKGVKESELGDLKDAVEKAVMRAFAEIENRRVNIEKREAAQRRREAEQEEKEQAKVVNMFKRERSWAETDRREHRVGNWRVFQKDGKQKKVNDTQGWKEETRNDKKFGEVDNEGRLLRRMNCEIRFIIVAVKRLVTKTASGRRLHPVSSLLVSYSASGLQRTQFLVNHQLIPSQITNDTHYMRRLRLKLRDISEISIAD</sequence>
<organism evidence="12 13">
    <name type="scientific">Plasmopara halstedii</name>
    <name type="common">Downy mildew of sunflower</name>
    <dbReference type="NCBI Taxonomy" id="4781"/>
    <lineage>
        <taxon>Eukaryota</taxon>
        <taxon>Sar</taxon>
        <taxon>Stramenopiles</taxon>
        <taxon>Oomycota</taxon>
        <taxon>Peronosporomycetes</taxon>
        <taxon>Peronosporales</taxon>
        <taxon>Peronosporaceae</taxon>
        <taxon>Plasmopara</taxon>
    </lineage>
</organism>
<dbReference type="FunFam" id="1.25.40.10:FF:000020">
    <property type="entry name" value="Stress-induced phosphoprotein 1"/>
    <property type="match status" value="1"/>
</dbReference>
<dbReference type="GeneID" id="36395426"/>
<dbReference type="OMA" id="DIAQSTY"/>
<evidence type="ECO:0000256" key="3">
    <source>
        <dbReference type="ARBA" id="ARBA00022737"/>
    </source>
</evidence>
<dbReference type="PANTHER" id="PTHR15606">
    <property type="entry name" value="DNAJ HOMOLOG SUBFAMILY C MEMBER 8/LIPOPOLYSACCHARIDE SPECIFIC RESPONSE-7-RELATED"/>
    <property type="match status" value="1"/>
</dbReference>
<evidence type="ECO:0000256" key="7">
    <source>
        <dbReference type="ARBA" id="ARBA00074766"/>
    </source>
</evidence>
<evidence type="ECO:0000256" key="6">
    <source>
        <dbReference type="ARBA" id="ARBA00066016"/>
    </source>
</evidence>
<comment type="function">
    <text evidence="5">Acts as a co-chaperone and mediates the association of the chaperones HSP70 and HSP90 probably facilitating substrate transfer from HSP70 to HSP90. Stimulates HSP70 ATPase activity and, in contrast, inhibits HSP90 ATPase activity.</text>
</comment>
<evidence type="ECO:0000256" key="9">
    <source>
        <dbReference type="PROSITE-ProRule" id="PRU00339"/>
    </source>
</evidence>
<dbReference type="InterPro" id="IPR001623">
    <property type="entry name" value="DnaJ_domain"/>
</dbReference>
<evidence type="ECO:0000256" key="2">
    <source>
        <dbReference type="ARBA" id="ARBA00022490"/>
    </source>
</evidence>
<evidence type="ECO:0000259" key="11">
    <source>
        <dbReference type="PROSITE" id="PS50076"/>
    </source>
</evidence>
<evidence type="ECO:0000313" key="13">
    <source>
        <dbReference type="Proteomes" id="UP000054928"/>
    </source>
</evidence>
<dbReference type="Gene3D" id="1.25.40.10">
    <property type="entry name" value="Tetratricopeptide repeat domain"/>
    <property type="match status" value="1"/>
</dbReference>
<dbReference type="PRINTS" id="PR00625">
    <property type="entry name" value="JDOMAIN"/>
</dbReference>
<dbReference type="Pfam" id="PF00226">
    <property type="entry name" value="DnaJ"/>
    <property type="match status" value="1"/>
</dbReference>
<name>A0A0N7L3J5_PLAHL</name>
<evidence type="ECO:0000256" key="8">
    <source>
        <dbReference type="ARBA" id="ARBA00076447"/>
    </source>
</evidence>
<dbReference type="SMART" id="SM00028">
    <property type="entry name" value="TPR"/>
    <property type="match status" value="3"/>
</dbReference>
<dbReference type="InterPro" id="IPR036869">
    <property type="entry name" value="J_dom_sf"/>
</dbReference>
<comment type="subunit">
    <text evidence="6">Monomer. Homodimer. Forms a complex composed of HOP and chaperones HSP70 and HSP90; the interaction is stronger in the absence of ATP. Interacts (via TPR 1, 2, 3, 7, 8 and 9 repeats) with HSP70 (via C-terminus); the interaction is direct and is stronger in the absence of ATP. Interacts (via TPR 4, 5 and 6 repeats) with HSP90 (via C-terminus); the interaction is direct.</text>
</comment>
<dbReference type="SMART" id="SM00271">
    <property type="entry name" value="DnaJ"/>
    <property type="match status" value="1"/>
</dbReference>
<keyword evidence="3" id="KW-0677">Repeat</keyword>
<dbReference type="Pfam" id="PF13414">
    <property type="entry name" value="TPR_11"/>
    <property type="match status" value="1"/>
</dbReference>
<reference evidence="13" key="1">
    <citation type="submission" date="2014-09" db="EMBL/GenBank/DDBJ databases">
        <authorList>
            <person name="Sharma Rahul"/>
            <person name="Thines Marco"/>
        </authorList>
    </citation>
    <scope>NUCLEOTIDE SEQUENCE [LARGE SCALE GENOMIC DNA]</scope>
</reference>
<keyword evidence="10" id="KW-0175">Coiled coil</keyword>
<dbReference type="PROSITE" id="PS50076">
    <property type="entry name" value="DNAJ_2"/>
    <property type="match status" value="1"/>
</dbReference>
<dbReference type="GO" id="GO:0005634">
    <property type="term" value="C:nucleus"/>
    <property type="evidence" value="ECO:0007669"/>
    <property type="project" value="TreeGrafter"/>
</dbReference>
<feature type="coiled-coil region" evidence="10">
    <location>
        <begin position="129"/>
        <end position="199"/>
    </location>
</feature>
<dbReference type="CDD" id="cd06257">
    <property type="entry name" value="DnaJ"/>
    <property type="match status" value="1"/>
</dbReference>
<dbReference type="GO" id="GO:0005737">
    <property type="term" value="C:cytoplasm"/>
    <property type="evidence" value="ECO:0007669"/>
    <property type="project" value="UniProtKB-SubCell"/>
</dbReference>